<dbReference type="GeneID" id="26796361"/>
<dbReference type="EMBL" id="KR080204">
    <property type="protein sequence ID" value="AKF15108.1"/>
    <property type="molecule type" value="Genomic_DNA"/>
</dbReference>
<evidence type="ECO:0000313" key="1">
    <source>
        <dbReference type="EMBL" id="AKF15108.1"/>
    </source>
</evidence>
<reference evidence="1 2" key="1">
    <citation type="journal article" date="2015" name="Genome Announc.">
        <title>Genome Sequence of Mycobacteriophage Mindy.</title>
        <authorList>
            <person name="Pope W.H."/>
            <person name="Bernstein N.I."/>
            <person name="Fasolas C.S."/>
            <person name="Mezghani N."/>
            <person name="Pressimone C.A."/>
            <person name="Selvakumar P."/>
            <person name="Stanton A.C."/>
            <person name="Lapin J.S."/>
            <person name="Prout A.K."/>
            <person name="Grubb S.R."/>
            <person name="Warner M.H."/>
            <person name="Bowman C.A."/>
            <person name="Russell D.A."/>
            <person name="Hatfull G.F."/>
        </authorList>
    </citation>
    <scope>NUCLEOTIDE SEQUENCE [LARGE SCALE GENOMIC DNA]</scope>
</reference>
<organism evidence="1 2">
    <name type="scientific">Mycobacterium phage Mindy</name>
    <dbReference type="NCBI Taxonomy" id="1647311"/>
    <lineage>
        <taxon>Viruses</taxon>
        <taxon>Duplodnaviria</taxon>
        <taxon>Heunggongvirae</taxon>
        <taxon>Uroviricota</taxon>
        <taxon>Caudoviricetes</taxon>
        <taxon>Kostyavirus</taxon>
        <taxon>Kostyavirus toto</taxon>
    </lineage>
</organism>
<accession>A0A0F6YQY0</accession>
<dbReference type="Proteomes" id="UP000201946">
    <property type="component" value="Segment"/>
</dbReference>
<dbReference type="KEGG" id="vg:26796361"/>
<evidence type="ECO:0000313" key="2">
    <source>
        <dbReference type="Proteomes" id="UP000201946"/>
    </source>
</evidence>
<proteinExistence type="predicted"/>
<gene>
    <name evidence="1" type="primary">78</name>
    <name evidence="1" type="ORF">SEA_MINDY_78</name>
</gene>
<dbReference type="RefSeq" id="YP_009225365.1">
    <property type="nucleotide sequence ID" value="NC_029093.1"/>
</dbReference>
<name>A0A0F6YQY0_9CAUD</name>
<sequence>MSDVQVSRNFHKHPKVVASSNGALGLWIKALSWSRAHRKKGHVPAADAELMGTPEEIRELVDNRLWDVVEGGYRYHDYGDWYWNPRTTAENLVYHVVGDAHPDRVLRQLEQQIESLLTEGTEIAVAERALKLWLAKPNAGVALLPYLVSDALRATGNAAIEEALRDAYRTGDMTPLLEHGYIYELPDPEPGMTIEQVRAATLAHKREQIKKWQQEL</sequence>
<protein>
    <submittedName>
        <fullName evidence="1">Uncharacterized protein</fullName>
    </submittedName>
</protein>